<accession>A0AAV7QC52</accession>
<feature type="region of interest" description="Disordered" evidence="1">
    <location>
        <begin position="1"/>
        <end position="21"/>
    </location>
</feature>
<evidence type="ECO:0000256" key="1">
    <source>
        <dbReference type="SAM" id="MobiDB-lite"/>
    </source>
</evidence>
<feature type="compositionally biased region" description="Basic and acidic residues" evidence="1">
    <location>
        <begin position="137"/>
        <end position="155"/>
    </location>
</feature>
<reference evidence="2" key="1">
    <citation type="journal article" date="2022" name="bioRxiv">
        <title>Sequencing and chromosome-scale assembly of the giantPleurodeles waltlgenome.</title>
        <authorList>
            <person name="Brown T."/>
            <person name="Elewa A."/>
            <person name="Iarovenko S."/>
            <person name="Subramanian E."/>
            <person name="Araus A.J."/>
            <person name="Petzold A."/>
            <person name="Susuki M."/>
            <person name="Suzuki K.-i.T."/>
            <person name="Hayashi T."/>
            <person name="Toyoda A."/>
            <person name="Oliveira C."/>
            <person name="Osipova E."/>
            <person name="Leigh N.D."/>
            <person name="Simon A."/>
            <person name="Yun M.H."/>
        </authorList>
    </citation>
    <scope>NUCLEOTIDE SEQUENCE</scope>
    <source>
        <strain evidence="2">20211129_DDA</strain>
        <tissue evidence="2">Liver</tissue>
    </source>
</reference>
<protein>
    <submittedName>
        <fullName evidence="2">Uncharacterized protein</fullName>
    </submittedName>
</protein>
<dbReference type="Proteomes" id="UP001066276">
    <property type="component" value="Chromosome 6"/>
</dbReference>
<evidence type="ECO:0000313" key="3">
    <source>
        <dbReference type="Proteomes" id="UP001066276"/>
    </source>
</evidence>
<gene>
    <name evidence="2" type="ORF">NDU88_003449</name>
</gene>
<dbReference type="AlphaFoldDB" id="A0AAV7QC52"/>
<proteinExistence type="predicted"/>
<evidence type="ECO:0000313" key="2">
    <source>
        <dbReference type="EMBL" id="KAJ1137036.1"/>
    </source>
</evidence>
<dbReference type="EMBL" id="JANPWB010000010">
    <property type="protein sequence ID" value="KAJ1137036.1"/>
    <property type="molecule type" value="Genomic_DNA"/>
</dbReference>
<organism evidence="2 3">
    <name type="scientific">Pleurodeles waltl</name>
    <name type="common">Iberian ribbed newt</name>
    <dbReference type="NCBI Taxonomy" id="8319"/>
    <lineage>
        <taxon>Eukaryota</taxon>
        <taxon>Metazoa</taxon>
        <taxon>Chordata</taxon>
        <taxon>Craniata</taxon>
        <taxon>Vertebrata</taxon>
        <taxon>Euteleostomi</taxon>
        <taxon>Amphibia</taxon>
        <taxon>Batrachia</taxon>
        <taxon>Caudata</taxon>
        <taxon>Salamandroidea</taxon>
        <taxon>Salamandridae</taxon>
        <taxon>Pleurodelinae</taxon>
        <taxon>Pleurodeles</taxon>
    </lineage>
</organism>
<keyword evidence="3" id="KW-1185">Reference proteome</keyword>
<comment type="caution">
    <text evidence="2">The sequence shown here is derived from an EMBL/GenBank/DDBJ whole genome shotgun (WGS) entry which is preliminary data.</text>
</comment>
<sequence>MAELRSGVNDNQSRDDGAAALGRMAKTLEDLKDSLNEMIGGAGALSNNRNAREDTPLQAQRSLYRNEIRDSAVIPRNYEPAPRCAHCTAFSGSHDDISTQEQSNAAQTVLSLREHTTGYLPDSACDSMYTKPTRAHPHQDEQKIKKQRKTERERLSVLGTRG</sequence>
<feature type="region of interest" description="Disordered" evidence="1">
    <location>
        <begin position="122"/>
        <end position="162"/>
    </location>
</feature>
<name>A0AAV7QC52_PLEWA</name>